<protein>
    <recommendedName>
        <fullName evidence="2">EF-hand domain-containing protein</fullName>
    </recommendedName>
</protein>
<feature type="domain" description="EF-hand" evidence="2">
    <location>
        <begin position="226"/>
        <end position="261"/>
    </location>
</feature>
<sequence length="340" mass="38079">MRGYERLEEVELQPVHTEAATTASVSYQLAHEVARQLELRGDFLAAAELLAIALAEEAQRINQTVLGELDLSSQPLEFKGVMTCMAQQQTHVLSLHAPSLREPLSAEGSVFGRCLAALRMPTRIQRLPAPLATIHAIASRWYLPADEAVQLWLEFSDITEGRCTLTLARARTSLLSGLPEDMHLKVWKFALMDAAATQLLEDGEGGAAGLNFEEYLVVRCFFGAETLEEQFRFLWRLLDRDGDGKLGRADILTALELRRAQLGWDEDILGRWVQRLFKIVPHSRSDGTIAAPELKAALHNWADLRLLLLAREPRILRQGREPNVPLLSSMASFLSPRSRR</sequence>
<proteinExistence type="predicted"/>
<dbReference type="SUPFAM" id="SSF47473">
    <property type="entry name" value="EF-hand"/>
    <property type="match status" value="1"/>
</dbReference>
<organism evidence="3 4">
    <name type="scientific">Prymnesium parvum</name>
    <name type="common">Toxic golden alga</name>
    <dbReference type="NCBI Taxonomy" id="97485"/>
    <lineage>
        <taxon>Eukaryota</taxon>
        <taxon>Haptista</taxon>
        <taxon>Haptophyta</taxon>
        <taxon>Prymnesiophyceae</taxon>
        <taxon>Prymnesiales</taxon>
        <taxon>Prymnesiaceae</taxon>
        <taxon>Prymnesium</taxon>
    </lineage>
</organism>
<dbReference type="PROSITE" id="PS00018">
    <property type="entry name" value="EF_HAND_1"/>
    <property type="match status" value="1"/>
</dbReference>
<evidence type="ECO:0000313" key="3">
    <source>
        <dbReference type="EMBL" id="KAL1520462.1"/>
    </source>
</evidence>
<gene>
    <name evidence="3" type="ORF">AB1Y20_022043</name>
</gene>
<evidence type="ECO:0000259" key="2">
    <source>
        <dbReference type="PROSITE" id="PS50222"/>
    </source>
</evidence>
<accession>A0AB34JI77</accession>
<dbReference type="AlphaFoldDB" id="A0AB34JI77"/>
<dbReference type="PROSITE" id="PS50222">
    <property type="entry name" value="EF_HAND_2"/>
    <property type="match status" value="1"/>
</dbReference>
<keyword evidence="4" id="KW-1185">Reference proteome</keyword>
<dbReference type="Proteomes" id="UP001515480">
    <property type="component" value="Unassembled WGS sequence"/>
</dbReference>
<dbReference type="EMBL" id="JBGBPQ010000008">
    <property type="protein sequence ID" value="KAL1520462.1"/>
    <property type="molecule type" value="Genomic_DNA"/>
</dbReference>
<dbReference type="GO" id="GO:0005509">
    <property type="term" value="F:calcium ion binding"/>
    <property type="evidence" value="ECO:0007669"/>
    <property type="project" value="InterPro"/>
</dbReference>
<name>A0AB34JI77_PRYPA</name>
<reference evidence="3 4" key="1">
    <citation type="journal article" date="2024" name="Science">
        <title>Giant polyketide synthase enzymes in the biosynthesis of giant marine polyether toxins.</title>
        <authorList>
            <person name="Fallon T.R."/>
            <person name="Shende V.V."/>
            <person name="Wierzbicki I.H."/>
            <person name="Pendleton A.L."/>
            <person name="Watervoot N.F."/>
            <person name="Auber R.P."/>
            <person name="Gonzalez D.J."/>
            <person name="Wisecaver J.H."/>
            <person name="Moore B.S."/>
        </authorList>
    </citation>
    <scope>NUCLEOTIDE SEQUENCE [LARGE SCALE GENOMIC DNA]</scope>
    <source>
        <strain evidence="3 4">12B1</strain>
    </source>
</reference>
<dbReference type="InterPro" id="IPR018247">
    <property type="entry name" value="EF_Hand_1_Ca_BS"/>
</dbReference>
<dbReference type="InterPro" id="IPR002048">
    <property type="entry name" value="EF_hand_dom"/>
</dbReference>
<evidence type="ECO:0000256" key="1">
    <source>
        <dbReference type="ARBA" id="ARBA00022837"/>
    </source>
</evidence>
<evidence type="ECO:0000313" key="4">
    <source>
        <dbReference type="Proteomes" id="UP001515480"/>
    </source>
</evidence>
<comment type="caution">
    <text evidence="3">The sequence shown here is derived from an EMBL/GenBank/DDBJ whole genome shotgun (WGS) entry which is preliminary data.</text>
</comment>
<dbReference type="InterPro" id="IPR011992">
    <property type="entry name" value="EF-hand-dom_pair"/>
</dbReference>
<dbReference type="Gene3D" id="1.10.238.10">
    <property type="entry name" value="EF-hand"/>
    <property type="match status" value="1"/>
</dbReference>
<keyword evidence="1" id="KW-0106">Calcium</keyword>